<dbReference type="Proteomes" id="UP000002009">
    <property type="component" value="Chromosome 2"/>
</dbReference>
<keyword evidence="1" id="KW-0732">Signal</keyword>
<proteinExistence type="predicted"/>
<dbReference type="GeneID" id="8241389"/>
<name>C1DYM8_MICCC</name>
<dbReference type="InParanoid" id="C1DYM8"/>
<organism evidence="2 3">
    <name type="scientific">Micromonas commoda (strain RCC299 / NOUM17 / CCMP2709)</name>
    <name type="common">Picoplanktonic green alga</name>
    <dbReference type="NCBI Taxonomy" id="296587"/>
    <lineage>
        <taxon>Eukaryota</taxon>
        <taxon>Viridiplantae</taxon>
        <taxon>Chlorophyta</taxon>
        <taxon>Mamiellophyceae</taxon>
        <taxon>Mamiellales</taxon>
        <taxon>Mamiellaceae</taxon>
        <taxon>Micromonas</taxon>
    </lineage>
</organism>
<sequence length="169" mass="17892">MSPPIALRLAALALLVVLARAQTSSARVDVATRAAGRPANAANPATVVASRPSNIAETPSNASSRFFSPFYWGPQGYVIGPSWFGAGLGGGNWRPIPNHTPFGPPGYNRTEAPVASPGDPCVFENFDCSVYTCRLGVTNTSQSTLEIFEDESGNYVARQRCPSSSARRC</sequence>
<dbReference type="EMBL" id="CP001323">
    <property type="protein sequence ID" value="ACO60971.1"/>
    <property type="molecule type" value="Genomic_DNA"/>
</dbReference>
<keyword evidence="3" id="KW-1185">Reference proteome</keyword>
<protein>
    <submittedName>
        <fullName evidence="2">Uncharacterized protein</fullName>
    </submittedName>
</protein>
<evidence type="ECO:0000313" key="3">
    <source>
        <dbReference type="Proteomes" id="UP000002009"/>
    </source>
</evidence>
<feature type="signal peptide" evidence="1">
    <location>
        <begin position="1"/>
        <end position="21"/>
    </location>
</feature>
<dbReference type="RefSeq" id="XP_002499713.1">
    <property type="nucleotide sequence ID" value="XM_002499667.1"/>
</dbReference>
<feature type="chain" id="PRO_5002908735" evidence="1">
    <location>
        <begin position="22"/>
        <end position="169"/>
    </location>
</feature>
<gene>
    <name evidence="2" type="ORF">MICPUN_98788</name>
</gene>
<evidence type="ECO:0000313" key="2">
    <source>
        <dbReference type="EMBL" id="ACO60971.1"/>
    </source>
</evidence>
<reference evidence="2 3" key="1">
    <citation type="journal article" date="2009" name="Science">
        <title>Green evolution and dynamic adaptations revealed by genomes of the marine picoeukaryotes Micromonas.</title>
        <authorList>
            <person name="Worden A.Z."/>
            <person name="Lee J.H."/>
            <person name="Mock T."/>
            <person name="Rouze P."/>
            <person name="Simmons M.P."/>
            <person name="Aerts A.L."/>
            <person name="Allen A.E."/>
            <person name="Cuvelier M.L."/>
            <person name="Derelle E."/>
            <person name="Everett M.V."/>
            <person name="Foulon E."/>
            <person name="Grimwood J."/>
            <person name="Gundlach H."/>
            <person name="Henrissat B."/>
            <person name="Napoli C."/>
            <person name="McDonald S.M."/>
            <person name="Parker M.S."/>
            <person name="Rombauts S."/>
            <person name="Salamov A."/>
            <person name="Von Dassow P."/>
            <person name="Badger J.H."/>
            <person name="Coutinho P.M."/>
            <person name="Demir E."/>
            <person name="Dubchak I."/>
            <person name="Gentemann C."/>
            <person name="Eikrem W."/>
            <person name="Gready J.E."/>
            <person name="John U."/>
            <person name="Lanier W."/>
            <person name="Lindquist E.A."/>
            <person name="Lucas S."/>
            <person name="Mayer K.F."/>
            <person name="Moreau H."/>
            <person name="Not F."/>
            <person name="Otillar R."/>
            <person name="Panaud O."/>
            <person name="Pangilinan J."/>
            <person name="Paulsen I."/>
            <person name="Piegu B."/>
            <person name="Poliakov A."/>
            <person name="Robbens S."/>
            <person name="Schmutz J."/>
            <person name="Toulza E."/>
            <person name="Wyss T."/>
            <person name="Zelensky A."/>
            <person name="Zhou K."/>
            <person name="Armbrust E.V."/>
            <person name="Bhattacharya D."/>
            <person name="Goodenough U.W."/>
            <person name="Van de Peer Y."/>
            <person name="Grigoriev I.V."/>
        </authorList>
    </citation>
    <scope>NUCLEOTIDE SEQUENCE [LARGE SCALE GENOMIC DNA]</scope>
    <source>
        <strain evidence="3">RCC299 / NOUM17</strain>
    </source>
</reference>
<dbReference type="AlphaFoldDB" id="C1DYM8"/>
<accession>C1DYM8</accession>
<dbReference type="KEGG" id="mis:MICPUN_98788"/>
<evidence type="ECO:0000256" key="1">
    <source>
        <dbReference type="SAM" id="SignalP"/>
    </source>
</evidence>